<comment type="caution">
    <text evidence="7">The sequence shown here is derived from an EMBL/GenBank/DDBJ whole genome shotgun (WGS) entry which is preliminary data.</text>
</comment>
<keyword evidence="4" id="KW-0175">Coiled coil</keyword>
<dbReference type="EMBL" id="JBJQND010000019">
    <property type="protein sequence ID" value="KAL3832500.1"/>
    <property type="molecule type" value="Genomic_DNA"/>
</dbReference>
<accession>A0ABD3T707</accession>
<dbReference type="PANTHER" id="PTHR22923:SF116">
    <property type="entry name" value="C1Q DOMAIN-CONTAINING PROTEIN"/>
    <property type="match status" value="1"/>
</dbReference>
<gene>
    <name evidence="7" type="ORF">ACJMK2_024139</name>
</gene>
<evidence type="ECO:0000256" key="1">
    <source>
        <dbReference type="ARBA" id="ARBA00004613"/>
    </source>
</evidence>
<keyword evidence="3 5" id="KW-0732">Signal</keyword>
<dbReference type="GO" id="GO:0005576">
    <property type="term" value="C:extracellular region"/>
    <property type="evidence" value="ECO:0007669"/>
    <property type="project" value="UniProtKB-SubCell"/>
</dbReference>
<organism evidence="7 8">
    <name type="scientific">Sinanodonta woodiana</name>
    <name type="common">Chinese pond mussel</name>
    <name type="synonym">Anodonta woodiana</name>
    <dbReference type="NCBI Taxonomy" id="1069815"/>
    <lineage>
        <taxon>Eukaryota</taxon>
        <taxon>Metazoa</taxon>
        <taxon>Spiralia</taxon>
        <taxon>Lophotrochozoa</taxon>
        <taxon>Mollusca</taxon>
        <taxon>Bivalvia</taxon>
        <taxon>Autobranchia</taxon>
        <taxon>Heteroconchia</taxon>
        <taxon>Palaeoheterodonta</taxon>
        <taxon>Unionida</taxon>
        <taxon>Unionoidea</taxon>
        <taxon>Unionidae</taxon>
        <taxon>Unioninae</taxon>
        <taxon>Sinanodonta</taxon>
    </lineage>
</organism>
<sequence>MGVLLTLTTIVITLVHVCRSHYVGEFPNYEVALRNILERMKTLETRLSECTQKTSLLQQSQLRQENEIRLQASELQQLKSRTSTVDEHESKVKKLEQRFREALQIIDKIVNEFEITQLRGKLDNTSSDRLQACETCEQDTLSQSLSHSSVRTNLDPISLNGEINKISTFPRNKRISGLGKPSVAFDVTMHGFYETTLAAHEILPFNVVNLNVGNGFDSNLKSFICPVTGIYFFTAAVTRSHAKFEGSIVIDGVEKIIITTGNSASTFEQSSNSIVTQCSKGQRVYVFAHVGALIQISQMFSAFSGFLITDLESSSS</sequence>
<evidence type="ECO:0000256" key="5">
    <source>
        <dbReference type="SAM" id="SignalP"/>
    </source>
</evidence>
<dbReference type="InterPro" id="IPR001073">
    <property type="entry name" value="C1q_dom"/>
</dbReference>
<evidence type="ECO:0000313" key="8">
    <source>
        <dbReference type="Proteomes" id="UP001634394"/>
    </source>
</evidence>
<dbReference type="AlphaFoldDB" id="A0ABD3T707"/>
<feature type="domain" description="C1q" evidence="6">
    <location>
        <begin position="178"/>
        <end position="314"/>
    </location>
</feature>
<dbReference type="PRINTS" id="PR00007">
    <property type="entry name" value="COMPLEMNTC1Q"/>
</dbReference>
<dbReference type="SUPFAM" id="SSF49842">
    <property type="entry name" value="TNF-like"/>
    <property type="match status" value="1"/>
</dbReference>
<dbReference type="Proteomes" id="UP001634394">
    <property type="component" value="Unassembled WGS sequence"/>
</dbReference>
<proteinExistence type="predicted"/>
<feature type="signal peptide" evidence="5">
    <location>
        <begin position="1"/>
        <end position="20"/>
    </location>
</feature>
<evidence type="ECO:0000259" key="6">
    <source>
        <dbReference type="PROSITE" id="PS50871"/>
    </source>
</evidence>
<dbReference type="PROSITE" id="PS50871">
    <property type="entry name" value="C1Q"/>
    <property type="match status" value="1"/>
</dbReference>
<protein>
    <recommendedName>
        <fullName evidence="6">C1q domain-containing protein</fullName>
    </recommendedName>
</protein>
<comment type="subcellular location">
    <subcellularLocation>
        <location evidence="1">Secreted</location>
    </subcellularLocation>
</comment>
<feature type="chain" id="PRO_5044869528" description="C1q domain-containing protein" evidence="5">
    <location>
        <begin position="21"/>
        <end position="316"/>
    </location>
</feature>
<evidence type="ECO:0000313" key="7">
    <source>
        <dbReference type="EMBL" id="KAL3832500.1"/>
    </source>
</evidence>
<evidence type="ECO:0000256" key="3">
    <source>
        <dbReference type="ARBA" id="ARBA00022729"/>
    </source>
</evidence>
<dbReference type="InterPro" id="IPR008983">
    <property type="entry name" value="Tumour_necrosis_fac-like_dom"/>
</dbReference>
<name>A0ABD3T707_SINWO</name>
<dbReference type="PANTHER" id="PTHR22923">
    <property type="entry name" value="CEREBELLIN-RELATED"/>
    <property type="match status" value="1"/>
</dbReference>
<evidence type="ECO:0000256" key="2">
    <source>
        <dbReference type="ARBA" id="ARBA00022525"/>
    </source>
</evidence>
<keyword evidence="8" id="KW-1185">Reference proteome</keyword>
<dbReference type="SMART" id="SM00110">
    <property type="entry name" value="C1Q"/>
    <property type="match status" value="1"/>
</dbReference>
<feature type="coiled-coil region" evidence="4">
    <location>
        <begin position="78"/>
        <end position="112"/>
    </location>
</feature>
<keyword evidence="2" id="KW-0964">Secreted</keyword>
<dbReference type="Pfam" id="PF00386">
    <property type="entry name" value="C1q"/>
    <property type="match status" value="1"/>
</dbReference>
<reference evidence="7 8" key="1">
    <citation type="submission" date="2024-11" db="EMBL/GenBank/DDBJ databases">
        <title>Chromosome-level genome assembly of the freshwater bivalve Anodonta woodiana.</title>
        <authorList>
            <person name="Chen X."/>
        </authorList>
    </citation>
    <scope>NUCLEOTIDE SEQUENCE [LARGE SCALE GENOMIC DNA]</scope>
    <source>
        <strain evidence="7">MN2024</strain>
        <tissue evidence="7">Gills</tissue>
    </source>
</reference>
<dbReference type="Gene3D" id="2.60.120.40">
    <property type="match status" value="1"/>
</dbReference>
<evidence type="ECO:0000256" key="4">
    <source>
        <dbReference type="SAM" id="Coils"/>
    </source>
</evidence>
<dbReference type="InterPro" id="IPR050822">
    <property type="entry name" value="Cerebellin_Synaptic_Org"/>
</dbReference>